<evidence type="ECO:0000256" key="4">
    <source>
        <dbReference type="ARBA" id="ARBA00022827"/>
    </source>
</evidence>
<dbReference type="EMBL" id="CABFOC020000074">
    <property type="protein sequence ID" value="CAH0057267.1"/>
    <property type="molecule type" value="Genomic_DNA"/>
</dbReference>
<evidence type="ECO:0000256" key="3">
    <source>
        <dbReference type="ARBA" id="ARBA00022630"/>
    </source>
</evidence>
<dbReference type="PRINTS" id="PR00420">
    <property type="entry name" value="RNGMNOXGNASE"/>
</dbReference>
<dbReference type="Pfam" id="PF01494">
    <property type="entry name" value="FAD_binding_3"/>
    <property type="match status" value="1"/>
</dbReference>
<comment type="similarity">
    <text evidence="2">Belongs to the paxM FAD-dependent monooxygenase family.</text>
</comment>
<sequence>MGSKDKSSFKVVIAGGSISGLTLANMLQLYGIDFVVLEAWHEMTPQVGASIGMLPHGNRILDQLGLYEKVLELCPPLDSMHFRDHTGKIIHEFKGMNKSMHERFTIYLHPHANSRHWRHGYPITFLDRQMVLKVLYENVEDKSKILSSKRVNEVEMTDSGVIVKTVDGSAYEGDILVGGDGIHSTVRSEMWRIANLELPGWIPANEKQSVPCDFGCVFGISNPCQGIEPGAFNSIFRKHQSYIVIGGPKGRVYWFFFFKLPTRLHGDAIPKYTKQDHDQVLKEAENNNITPSLKFKDLLNKKISSVLVPLEEYVFRQWHYKRIITIGDSAHKMHPITGHGGNACIESAAALVNGLVKLLSRAAGGGSKPSLDDIDALFANTQQARQARATVLKGHSHEQQRLELLDTPLHKFIAHYVLPMMDKEDVTFNFSRNLPLAERLDYPKPNHQAKLVPYKDELLSTPTPRGVKKWLWVGFYLAVAALVHYGMWVWSAYYELGPHLVSIIESGSFDGHPKFELQRRFTGIGPIDDYLQFLTAIFIPGINEWDLNYGTLSRYFLFGLIQPIAVWTVEAFRIRNKITLLSLWPLVIFLIVTQCAGIGTWMPIYYAFYTLVSDPETYWWPLNRVVPIEYAVSATWAQLGYIVPTILMFYPWNNPTLQQSFEALWQPSPFIAPLLCAVLGYLDPKRDNTKVALRKVNEALEDLRYLKFLYGAMASIGVFQHVYILARIWFSTEMTVSSVFWPDFSPQPKELGEGLRQLFLADFWGFQIGTYGWLCMAVCDIKRVGRTRVHIGKAIMLITLGSLVIGPGATMCLVWYWRECAMAKTTFASDHIRSSHGKYER</sequence>
<dbReference type="OrthoDB" id="10029326at2759"/>
<keyword evidence="6" id="KW-0503">Monooxygenase</keyword>
<feature type="transmembrane region" description="Helical" evidence="7">
    <location>
        <begin position="470"/>
        <end position="490"/>
    </location>
</feature>
<evidence type="ECO:0000256" key="5">
    <source>
        <dbReference type="ARBA" id="ARBA00023002"/>
    </source>
</evidence>
<dbReference type="SUPFAM" id="SSF51905">
    <property type="entry name" value="FAD/NAD(P)-binding domain"/>
    <property type="match status" value="1"/>
</dbReference>
<evidence type="ECO:0000256" key="6">
    <source>
        <dbReference type="ARBA" id="ARBA00023033"/>
    </source>
</evidence>
<keyword evidence="5" id="KW-0560">Oxidoreductase</keyword>
<keyword evidence="7" id="KW-0812">Transmembrane</keyword>
<organism evidence="9 10">
    <name type="scientific">Clonostachys solani</name>
    <dbReference type="NCBI Taxonomy" id="160281"/>
    <lineage>
        <taxon>Eukaryota</taxon>
        <taxon>Fungi</taxon>
        <taxon>Dikarya</taxon>
        <taxon>Ascomycota</taxon>
        <taxon>Pezizomycotina</taxon>
        <taxon>Sordariomycetes</taxon>
        <taxon>Hypocreomycetidae</taxon>
        <taxon>Hypocreales</taxon>
        <taxon>Bionectriaceae</taxon>
        <taxon>Clonostachys</taxon>
    </lineage>
</organism>
<reference evidence="9 10" key="2">
    <citation type="submission" date="2021-10" db="EMBL/GenBank/DDBJ databases">
        <authorList>
            <person name="Piombo E."/>
        </authorList>
    </citation>
    <scope>NUCLEOTIDE SEQUENCE [LARGE SCALE GENOMIC DNA]</scope>
</reference>
<evidence type="ECO:0000256" key="2">
    <source>
        <dbReference type="ARBA" id="ARBA00007992"/>
    </source>
</evidence>
<keyword evidence="3" id="KW-0285">Flavoprotein</keyword>
<evidence type="ECO:0000313" key="10">
    <source>
        <dbReference type="Proteomes" id="UP000775872"/>
    </source>
</evidence>
<keyword evidence="7" id="KW-0472">Membrane</keyword>
<evidence type="ECO:0000313" key="9">
    <source>
        <dbReference type="EMBL" id="CAH0057267.1"/>
    </source>
</evidence>
<dbReference type="GO" id="GO:0071949">
    <property type="term" value="F:FAD binding"/>
    <property type="evidence" value="ECO:0007669"/>
    <property type="project" value="InterPro"/>
</dbReference>
<keyword evidence="10" id="KW-1185">Reference proteome</keyword>
<keyword evidence="7" id="KW-1133">Transmembrane helix</keyword>
<feature type="transmembrane region" description="Helical" evidence="7">
    <location>
        <begin position="794"/>
        <end position="817"/>
    </location>
</feature>
<name>A0A9N9ZKQ5_9HYPO</name>
<dbReference type="InterPro" id="IPR050562">
    <property type="entry name" value="FAD_mOase_fung"/>
</dbReference>
<feature type="transmembrane region" description="Helical" evidence="7">
    <location>
        <begin position="555"/>
        <end position="574"/>
    </location>
</feature>
<evidence type="ECO:0000259" key="8">
    <source>
        <dbReference type="Pfam" id="PF01494"/>
    </source>
</evidence>
<feature type="transmembrane region" description="Helical" evidence="7">
    <location>
        <begin position="628"/>
        <end position="650"/>
    </location>
</feature>
<dbReference type="PANTHER" id="PTHR47356">
    <property type="entry name" value="FAD-DEPENDENT MONOOXYGENASE ASQG-RELATED"/>
    <property type="match status" value="1"/>
</dbReference>
<dbReference type="Gene3D" id="3.50.50.60">
    <property type="entry name" value="FAD/NAD(P)-binding domain"/>
    <property type="match status" value="1"/>
</dbReference>
<feature type="transmembrane region" description="Helical" evidence="7">
    <location>
        <begin position="586"/>
        <end position="608"/>
    </location>
</feature>
<dbReference type="AlphaFoldDB" id="A0A9N9ZKQ5"/>
<reference evidence="10" key="1">
    <citation type="submission" date="2019-06" db="EMBL/GenBank/DDBJ databases">
        <authorList>
            <person name="Broberg M."/>
        </authorList>
    </citation>
    <scope>NUCLEOTIDE SEQUENCE [LARGE SCALE GENOMIC DNA]</scope>
</reference>
<evidence type="ECO:0000256" key="7">
    <source>
        <dbReference type="SAM" id="Phobius"/>
    </source>
</evidence>
<accession>A0A9N9ZKQ5</accession>
<dbReference type="InterPro" id="IPR036188">
    <property type="entry name" value="FAD/NAD-bd_sf"/>
</dbReference>
<dbReference type="Proteomes" id="UP000775872">
    <property type="component" value="Unassembled WGS sequence"/>
</dbReference>
<proteinExistence type="inferred from homology"/>
<feature type="transmembrane region" description="Helical" evidence="7">
    <location>
        <begin position="708"/>
        <end position="730"/>
    </location>
</feature>
<comment type="caution">
    <text evidence="9">The sequence shown here is derived from an EMBL/GenBank/DDBJ whole genome shotgun (WGS) entry which is preliminary data.</text>
</comment>
<dbReference type="GO" id="GO:0004497">
    <property type="term" value="F:monooxygenase activity"/>
    <property type="evidence" value="ECO:0007669"/>
    <property type="project" value="UniProtKB-KW"/>
</dbReference>
<keyword evidence="4" id="KW-0274">FAD</keyword>
<comment type="cofactor">
    <cofactor evidence="1">
        <name>FAD</name>
        <dbReference type="ChEBI" id="CHEBI:57692"/>
    </cofactor>
</comment>
<dbReference type="PANTHER" id="PTHR47356:SF2">
    <property type="entry name" value="FAD-BINDING DOMAIN-CONTAINING PROTEIN-RELATED"/>
    <property type="match status" value="1"/>
</dbReference>
<gene>
    <name evidence="9" type="ORF">CSOL1703_00007042</name>
</gene>
<evidence type="ECO:0000256" key="1">
    <source>
        <dbReference type="ARBA" id="ARBA00001974"/>
    </source>
</evidence>
<dbReference type="InterPro" id="IPR002938">
    <property type="entry name" value="FAD-bd"/>
</dbReference>
<feature type="domain" description="FAD-binding" evidence="8">
    <location>
        <begin position="10"/>
        <end position="363"/>
    </location>
</feature>
<protein>
    <recommendedName>
        <fullName evidence="8">FAD-binding domain-containing protein</fullName>
    </recommendedName>
</protein>